<dbReference type="SMART" id="SM00283">
    <property type="entry name" value="MA"/>
    <property type="match status" value="1"/>
</dbReference>
<dbReference type="PROSITE" id="PS50111">
    <property type="entry name" value="CHEMOTAXIS_TRANSDUC_2"/>
    <property type="match status" value="1"/>
</dbReference>
<dbReference type="Proteomes" id="UP000094609">
    <property type="component" value="Chromosome"/>
</dbReference>
<evidence type="ECO:0000256" key="4">
    <source>
        <dbReference type="SAM" id="Phobius"/>
    </source>
</evidence>
<feature type="transmembrane region" description="Helical" evidence="4">
    <location>
        <begin position="12"/>
        <end position="34"/>
    </location>
</feature>
<dbReference type="PATRIC" id="fig|1193502.14.peg.1591"/>
<dbReference type="Pfam" id="PF00015">
    <property type="entry name" value="MCPsignal"/>
    <property type="match status" value="1"/>
</dbReference>
<dbReference type="GO" id="GO:0016020">
    <property type="term" value="C:membrane"/>
    <property type="evidence" value="ECO:0007669"/>
    <property type="project" value="InterPro"/>
</dbReference>
<keyword evidence="4" id="KW-0812">Transmembrane</keyword>
<gene>
    <name evidence="7" type="ORF">SHALO_1567</name>
</gene>
<dbReference type="Pfam" id="PF00672">
    <property type="entry name" value="HAMP"/>
    <property type="match status" value="1"/>
</dbReference>
<dbReference type="InterPro" id="IPR004089">
    <property type="entry name" value="MCPsignal_dom"/>
</dbReference>
<dbReference type="KEGG" id="shal:SHALO_1567"/>
<feature type="domain" description="Methyl-accepting transducer" evidence="5">
    <location>
        <begin position="121"/>
        <end position="378"/>
    </location>
</feature>
<keyword evidence="8" id="KW-1185">Reference proteome</keyword>
<accession>A0A1D7TK71</accession>
<proteinExistence type="inferred from homology"/>
<evidence type="ECO:0000259" key="6">
    <source>
        <dbReference type="PROSITE" id="PS50885"/>
    </source>
</evidence>
<dbReference type="PROSITE" id="PS50885">
    <property type="entry name" value="HAMP"/>
    <property type="match status" value="1"/>
</dbReference>
<dbReference type="EMBL" id="CP017111">
    <property type="protein sequence ID" value="AOO65340.1"/>
    <property type="molecule type" value="Genomic_DNA"/>
</dbReference>
<evidence type="ECO:0000313" key="7">
    <source>
        <dbReference type="EMBL" id="AOO65340.1"/>
    </source>
</evidence>
<feature type="transmembrane region" description="Helical" evidence="4">
    <location>
        <begin position="40"/>
        <end position="61"/>
    </location>
</feature>
<sequence length="393" mass="43101">MFLNQIKIKTKGWFLAIGTLCGFMANIILVSFLITGNDRLILIVGSVCGMVFFFIFTRVMVISMTNSIDALSTITLDLAKGSGDLTKRIQINSKDEIAALSENINQFIEKIHQTVVASTKTSTESASMAHQFSSISHEVDKRMVAERDFVKQTKDLGDAMKTTLEQNTLNATQTSENILNASKTLNTTAQEIKHLVANIQQASEVESHTSERLQQLSQDANQVKNVLTVISDIADQTNLLALNAAIEAARAGEHGRGFAVVADEVRNLAERTQRSLTEINATINVIVQNIMDASGQMSENYKFIEQMANNSEEVELKISTTESIIKEASDASQIASEVSKRLSQNTTTIINNIGQIYESSLQNSSDVKNLNTSSDELLNLSKTLASKLALFKI</sequence>
<keyword evidence="4" id="KW-1133">Transmembrane helix</keyword>
<dbReference type="PANTHER" id="PTHR32089">
    <property type="entry name" value="METHYL-ACCEPTING CHEMOTAXIS PROTEIN MCPB"/>
    <property type="match status" value="1"/>
</dbReference>
<dbReference type="AlphaFoldDB" id="A0A1D7TK71"/>
<evidence type="ECO:0000256" key="1">
    <source>
        <dbReference type="ARBA" id="ARBA00023224"/>
    </source>
</evidence>
<feature type="domain" description="HAMP" evidence="6">
    <location>
        <begin position="62"/>
        <end position="116"/>
    </location>
</feature>
<dbReference type="Gene3D" id="1.10.287.950">
    <property type="entry name" value="Methyl-accepting chemotaxis protein"/>
    <property type="match status" value="1"/>
</dbReference>
<dbReference type="SMART" id="SM00304">
    <property type="entry name" value="HAMP"/>
    <property type="match status" value="1"/>
</dbReference>
<keyword evidence="4" id="KW-0472">Membrane</keyword>
<evidence type="ECO:0000256" key="2">
    <source>
        <dbReference type="ARBA" id="ARBA00029447"/>
    </source>
</evidence>
<protein>
    <submittedName>
        <fullName evidence="7">Methyl-accepting chemotaxis protein</fullName>
    </submittedName>
</protein>
<dbReference type="PANTHER" id="PTHR32089:SF112">
    <property type="entry name" value="LYSOZYME-LIKE PROTEIN-RELATED"/>
    <property type="match status" value="1"/>
</dbReference>
<name>A0A1D7TK71_9BACT</name>
<evidence type="ECO:0000259" key="5">
    <source>
        <dbReference type="PROSITE" id="PS50111"/>
    </source>
</evidence>
<reference evidence="8" key="1">
    <citation type="submission" date="2016-08" db="EMBL/GenBank/DDBJ databases">
        <title>Complete genome sequence of the organohalide-respiring Epsilonproteobacterium Sulfurospirillum halorespirans.</title>
        <authorList>
            <person name="Goris T."/>
            <person name="Zimmermann J."/>
            <person name="Schenz B."/>
            <person name="Lemos M."/>
            <person name="Hackermueller J."/>
            <person name="Diekert G."/>
        </authorList>
    </citation>
    <scope>NUCLEOTIDE SEQUENCE [LARGE SCALE GENOMIC DNA]</scope>
    <source>
        <strain>DSM 13726</strain>
        <strain evidence="8">PCE-M2</strain>
    </source>
</reference>
<evidence type="ECO:0000313" key="8">
    <source>
        <dbReference type="Proteomes" id="UP000094609"/>
    </source>
</evidence>
<dbReference type="RefSeq" id="WP_069478053.1">
    <property type="nucleotide sequence ID" value="NZ_CP017111.1"/>
</dbReference>
<dbReference type="STRING" id="1193502.SHALO_1567"/>
<dbReference type="InterPro" id="IPR003660">
    <property type="entry name" value="HAMP_dom"/>
</dbReference>
<evidence type="ECO:0000256" key="3">
    <source>
        <dbReference type="PROSITE-ProRule" id="PRU00284"/>
    </source>
</evidence>
<keyword evidence="1 3" id="KW-0807">Transducer</keyword>
<dbReference type="Gene3D" id="6.10.340.10">
    <property type="match status" value="1"/>
</dbReference>
<dbReference type="GO" id="GO:0007165">
    <property type="term" value="P:signal transduction"/>
    <property type="evidence" value="ECO:0007669"/>
    <property type="project" value="UniProtKB-KW"/>
</dbReference>
<organism evidence="7 8">
    <name type="scientific">Sulfurospirillum halorespirans DSM 13726</name>
    <dbReference type="NCBI Taxonomy" id="1193502"/>
    <lineage>
        <taxon>Bacteria</taxon>
        <taxon>Pseudomonadati</taxon>
        <taxon>Campylobacterota</taxon>
        <taxon>Epsilonproteobacteria</taxon>
        <taxon>Campylobacterales</taxon>
        <taxon>Sulfurospirillaceae</taxon>
        <taxon>Sulfurospirillum</taxon>
    </lineage>
</organism>
<comment type="similarity">
    <text evidence="2">Belongs to the methyl-accepting chemotaxis (MCP) protein family.</text>
</comment>
<dbReference type="SUPFAM" id="SSF58104">
    <property type="entry name" value="Methyl-accepting chemotaxis protein (MCP) signaling domain"/>
    <property type="match status" value="1"/>
</dbReference>
<dbReference type="CDD" id="cd06225">
    <property type="entry name" value="HAMP"/>
    <property type="match status" value="1"/>
</dbReference>